<accession>A0A9P8PMN1</accession>
<reference evidence="2" key="2">
    <citation type="submission" date="2021-01" db="EMBL/GenBank/DDBJ databases">
        <authorList>
            <person name="Schikora-Tamarit M.A."/>
        </authorList>
    </citation>
    <scope>NUCLEOTIDE SEQUENCE</scope>
    <source>
        <strain evidence="2">CBS2887</strain>
    </source>
</reference>
<keyword evidence="3" id="KW-1185">Reference proteome</keyword>
<dbReference type="EMBL" id="JAEUBG010005445">
    <property type="protein sequence ID" value="KAH3674882.1"/>
    <property type="molecule type" value="Genomic_DNA"/>
</dbReference>
<evidence type="ECO:0000313" key="2">
    <source>
        <dbReference type="EMBL" id="KAH3674882.1"/>
    </source>
</evidence>
<evidence type="ECO:0000313" key="3">
    <source>
        <dbReference type="Proteomes" id="UP000774326"/>
    </source>
</evidence>
<keyword evidence="1" id="KW-0732">Signal</keyword>
<sequence>MTPQTLTLLILCCSSVSLLSSDSKELTFNLQTSLASSLLLEPEDLELQDWLSEIDMEEWAENPECVEAELKLLYGLPLGAAPAIEEEEGVEDLGILYISKIEGRNCEVKGLIFGKELSLEIS</sequence>
<organism evidence="2 3">
    <name type="scientific">Wickerhamomyces pijperi</name>
    <name type="common">Yeast</name>
    <name type="synonym">Pichia pijperi</name>
    <dbReference type="NCBI Taxonomy" id="599730"/>
    <lineage>
        <taxon>Eukaryota</taxon>
        <taxon>Fungi</taxon>
        <taxon>Dikarya</taxon>
        <taxon>Ascomycota</taxon>
        <taxon>Saccharomycotina</taxon>
        <taxon>Saccharomycetes</taxon>
        <taxon>Phaffomycetales</taxon>
        <taxon>Wickerhamomycetaceae</taxon>
        <taxon>Wickerhamomyces</taxon>
    </lineage>
</organism>
<name>A0A9P8PMN1_WICPI</name>
<protein>
    <submittedName>
        <fullName evidence="2">Uncharacterized protein</fullName>
    </submittedName>
</protein>
<feature type="signal peptide" evidence="1">
    <location>
        <begin position="1"/>
        <end position="20"/>
    </location>
</feature>
<gene>
    <name evidence="2" type="ORF">WICPIJ_009452</name>
</gene>
<dbReference type="AlphaFoldDB" id="A0A9P8PMN1"/>
<feature type="chain" id="PRO_5040199845" evidence="1">
    <location>
        <begin position="21"/>
        <end position="122"/>
    </location>
</feature>
<proteinExistence type="predicted"/>
<dbReference type="Proteomes" id="UP000774326">
    <property type="component" value="Unassembled WGS sequence"/>
</dbReference>
<comment type="caution">
    <text evidence="2">The sequence shown here is derived from an EMBL/GenBank/DDBJ whole genome shotgun (WGS) entry which is preliminary data.</text>
</comment>
<reference evidence="2" key="1">
    <citation type="journal article" date="2021" name="Open Biol.">
        <title>Shared evolutionary footprints suggest mitochondrial oxidative damage underlies multiple complex I losses in fungi.</title>
        <authorList>
            <person name="Schikora-Tamarit M.A."/>
            <person name="Marcet-Houben M."/>
            <person name="Nosek J."/>
            <person name="Gabaldon T."/>
        </authorList>
    </citation>
    <scope>NUCLEOTIDE SEQUENCE</scope>
    <source>
        <strain evidence="2">CBS2887</strain>
    </source>
</reference>
<evidence type="ECO:0000256" key="1">
    <source>
        <dbReference type="SAM" id="SignalP"/>
    </source>
</evidence>